<dbReference type="InterPro" id="IPR050715">
    <property type="entry name" value="LRR-SigEffector_domain"/>
</dbReference>
<organism evidence="11 12">
    <name type="scientific">Daphnia galeata</name>
    <dbReference type="NCBI Taxonomy" id="27404"/>
    <lineage>
        <taxon>Eukaryota</taxon>
        <taxon>Metazoa</taxon>
        <taxon>Ecdysozoa</taxon>
        <taxon>Arthropoda</taxon>
        <taxon>Crustacea</taxon>
        <taxon>Branchiopoda</taxon>
        <taxon>Diplostraca</taxon>
        <taxon>Cladocera</taxon>
        <taxon>Anomopoda</taxon>
        <taxon>Daphniidae</taxon>
        <taxon>Daphnia</taxon>
    </lineage>
</organism>
<keyword evidence="10" id="KW-0812">Transmembrane</keyword>
<feature type="region of interest" description="Disordered" evidence="9">
    <location>
        <begin position="172"/>
        <end position="240"/>
    </location>
</feature>
<dbReference type="PROSITE" id="PS51450">
    <property type="entry name" value="LRR"/>
    <property type="match status" value="2"/>
</dbReference>
<dbReference type="OrthoDB" id="1394818at2759"/>
<evidence type="ECO:0000256" key="7">
    <source>
        <dbReference type="ARBA" id="ARBA00029998"/>
    </source>
</evidence>
<keyword evidence="12" id="KW-1185">Reference proteome</keyword>
<dbReference type="AlphaFoldDB" id="A0A8J2RMK9"/>
<evidence type="ECO:0000256" key="8">
    <source>
        <dbReference type="ARBA" id="ARBA00032455"/>
    </source>
</evidence>
<keyword evidence="10" id="KW-0472">Membrane</keyword>
<evidence type="ECO:0000256" key="4">
    <source>
        <dbReference type="ARBA" id="ARBA00023904"/>
    </source>
</evidence>
<feature type="compositionally biased region" description="Basic and acidic residues" evidence="9">
    <location>
        <begin position="174"/>
        <end position="201"/>
    </location>
</feature>
<dbReference type="SUPFAM" id="SSF52058">
    <property type="entry name" value="L domain-like"/>
    <property type="match status" value="1"/>
</dbReference>
<evidence type="ECO:0000256" key="2">
    <source>
        <dbReference type="ARBA" id="ARBA00022737"/>
    </source>
</evidence>
<comment type="function">
    <text evidence="5">Acts as a Ras effector and participates in MAPK pathway activation. Probably acts as a regulatory subunit of protein phosphatase that specifically dephosphorylates Raf kinase and stimulate Raf activity at specialized signaling complexes upon Ras activation.</text>
</comment>
<evidence type="ECO:0000256" key="5">
    <source>
        <dbReference type="ARBA" id="ARBA00025612"/>
    </source>
</evidence>
<evidence type="ECO:0000256" key="10">
    <source>
        <dbReference type="SAM" id="Phobius"/>
    </source>
</evidence>
<evidence type="ECO:0000256" key="1">
    <source>
        <dbReference type="ARBA" id="ARBA00022614"/>
    </source>
</evidence>
<gene>
    <name evidence="11" type="ORF">DGAL_LOCUS1188</name>
</gene>
<feature type="compositionally biased region" description="Basic and acidic residues" evidence="9">
    <location>
        <begin position="226"/>
        <end position="235"/>
    </location>
</feature>
<keyword evidence="10" id="KW-1133">Transmembrane helix</keyword>
<dbReference type="EMBL" id="CAKKLH010000013">
    <property type="protein sequence ID" value="CAH0099079.1"/>
    <property type="molecule type" value="Genomic_DNA"/>
</dbReference>
<feature type="compositionally biased region" description="Polar residues" evidence="9">
    <location>
        <begin position="205"/>
        <end position="221"/>
    </location>
</feature>
<comment type="similarity">
    <text evidence="3">Belongs to the SHOC2 family.</text>
</comment>
<dbReference type="Proteomes" id="UP000789390">
    <property type="component" value="Unassembled WGS sequence"/>
</dbReference>
<dbReference type="Gene3D" id="3.80.10.10">
    <property type="entry name" value="Ribonuclease Inhibitor"/>
    <property type="match status" value="1"/>
</dbReference>
<dbReference type="InterPro" id="IPR032675">
    <property type="entry name" value="LRR_dom_sf"/>
</dbReference>
<sequence length="407" mass="46455">MQPNKKKSVSVKDKLNGNEIDLSLLELTEAPVKELAGVTRGTVLDLSNNKLVTLTMTFPTLTHLIKLDLSKNQLKELPVNFGDLRHLRHLDLYSNELQRLPVSFHQLKELRWLDLKNNPLVSTLAEAAGDCLDQKGCQEAAKKVVKLMTVVHAELEKKRLKELEEIKTQQMAQKQEEDRLREQAKQEKKAEKDKRKAESVKQHQAAVSQAASNKSTVSQVKSAGAKNEKKSERQQTKKMKPKIAGPSFCAKFFMLLLRLFILVGVAMAVVFALNWEGPLTLDNASKVAERTLDKATGYGLEVYDWASPHLLAIREQWKHLSRFVAKNGRDIVNIAWDRTVHYAKMVQQQFWVTWPIVQKRTSEVLSLTGETAVHYWRIVCREAPIYYEELVEKITQLFHGTQTPDRS</sequence>
<keyword evidence="1" id="KW-0433">Leucine-rich repeat</keyword>
<protein>
    <recommendedName>
        <fullName evidence="4">Leucine-rich repeat protein soc-2 homolog</fullName>
    </recommendedName>
    <alternativeName>
        <fullName evidence="8">Protein soc-2 homolog</fullName>
    </alternativeName>
    <alternativeName>
        <fullName evidence="6 7">protein Sur-8 homolog</fullName>
    </alternativeName>
</protein>
<dbReference type="SMART" id="SM00369">
    <property type="entry name" value="LRR_TYP"/>
    <property type="match status" value="3"/>
</dbReference>
<dbReference type="InterPro" id="IPR003591">
    <property type="entry name" value="Leu-rich_rpt_typical-subtyp"/>
</dbReference>
<evidence type="ECO:0000313" key="12">
    <source>
        <dbReference type="Proteomes" id="UP000789390"/>
    </source>
</evidence>
<accession>A0A8J2RMK9</accession>
<keyword evidence="2" id="KW-0677">Repeat</keyword>
<evidence type="ECO:0000256" key="6">
    <source>
        <dbReference type="ARBA" id="ARBA00029588"/>
    </source>
</evidence>
<reference evidence="11" key="1">
    <citation type="submission" date="2021-11" db="EMBL/GenBank/DDBJ databases">
        <authorList>
            <person name="Schell T."/>
        </authorList>
    </citation>
    <scope>NUCLEOTIDE SEQUENCE</scope>
    <source>
        <strain evidence="11">M5</strain>
    </source>
</reference>
<dbReference type="InterPro" id="IPR001611">
    <property type="entry name" value="Leu-rich_rpt"/>
</dbReference>
<proteinExistence type="inferred from homology"/>
<evidence type="ECO:0000313" key="11">
    <source>
        <dbReference type="EMBL" id="CAH0099079.1"/>
    </source>
</evidence>
<comment type="caution">
    <text evidence="11">The sequence shown here is derived from an EMBL/GenBank/DDBJ whole genome shotgun (WGS) entry which is preliminary data.</text>
</comment>
<evidence type="ECO:0000256" key="9">
    <source>
        <dbReference type="SAM" id="MobiDB-lite"/>
    </source>
</evidence>
<evidence type="ECO:0000256" key="3">
    <source>
        <dbReference type="ARBA" id="ARBA00023786"/>
    </source>
</evidence>
<name>A0A8J2RMK9_9CRUS</name>
<dbReference type="PANTHER" id="PTHR45752:SF4">
    <property type="entry name" value="LEUCINE-RICH REPEAT-CONTAINING PROTEIN 59"/>
    <property type="match status" value="1"/>
</dbReference>
<dbReference type="PANTHER" id="PTHR45752">
    <property type="entry name" value="LEUCINE-RICH REPEAT-CONTAINING"/>
    <property type="match status" value="1"/>
</dbReference>
<dbReference type="Pfam" id="PF13855">
    <property type="entry name" value="LRR_8"/>
    <property type="match status" value="1"/>
</dbReference>
<feature type="transmembrane region" description="Helical" evidence="10">
    <location>
        <begin position="248"/>
        <end position="275"/>
    </location>
</feature>